<dbReference type="InterPro" id="IPR013137">
    <property type="entry name" value="Znf_TFIIB"/>
</dbReference>
<keyword evidence="2" id="KW-0805">Transcription regulation</keyword>
<dbReference type="AlphaFoldDB" id="A0A832ZVE9"/>
<protein>
    <recommendedName>
        <fullName evidence="6">TFIIB-type domain-containing protein</fullName>
    </recommendedName>
</protein>
<dbReference type="InterPro" id="IPR036915">
    <property type="entry name" value="Cyclin-like_sf"/>
</dbReference>
<comment type="caution">
    <text evidence="7">The sequence shown here is derived from an EMBL/GenBank/DDBJ whole genome shotgun (WGS) entry which is preliminary data.</text>
</comment>
<reference evidence="7" key="1">
    <citation type="journal article" date="2020" name="ISME J.">
        <title>Gammaproteobacteria mediating utilization of methyl-, sulfur- and petroleum organic compounds in deep ocean hydrothermal plumes.</title>
        <authorList>
            <person name="Zhou Z."/>
            <person name="Liu Y."/>
            <person name="Pan J."/>
            <person name="Cron B.R."/>
            <person name="Toner B.M."/>
            <person name="Anantharaman K."/>
            <person name="Breier J.A."/>
            <person name="Dick G.J."/>
            <person name="Li M."/>
        </authorList>
    </citation>
    <scope>NUCLEOTIDE SEQUENCE</scope>
    <source>
        <strain evidence="7">SZUA-1515</strain>
    </source>
</reference>
<keyword evidence="4" id="KW-0862">Zinc</keyword>
<feature type="domain" description="TFIIB-type" evidence="6">
    <location>
        <begin position="1"/>
        <end position="31"/>
    </location>
</feature>
<gene>
    <name evidence="7" type="ORF">EYH45_03330</name>
</gene>
<name>A0A832ZVE9_CALS0</name>
<dbReference type="GO" id="GO:0008270">
    <property type="term" value="F:zinc ion binding"/>
    <property type="evidence" value="ECO:0007669"/>
    <property type="project" value="UniProtKB-KW"/>
</dbReference>
<dbReference type="SUPFAM" id="SSF57783">
    <property type="entry name" value="Zinc beta-ribbon"/>
    <property type="match status" value="1"/>
</dbReference>
<evidence type="ECO:0000313" key="7">
    <source>
        <dbReference type="EMBL" id="HIQ29576.1"/>
    </source>
</evidence>
<dbReference type="PANTHER" id="PTHR11618:SF13">
    <property type="entry name" value="TRANSCRIPTION INITIATION FACTOR IIB"/>
    <property type="match status" value="1"/>
</dbReference>
<proteinExistence type="predicted"/>
<evidence type="ECO:0000313" key="8">
    <source>
        <dbReference type="Proteomes" id="UP000608579"/>
    </source>
</evidence>
<keyword evidence="4" id="KW-0863">Zinc-finger</keyword>
<dbReference type="EMBL" id="DQVM01000065">
    <property type="protein sequence ID" value="HIQ29576.1"/>
    <property type="molecule type" value="Genomic_DNA"/>
</dbReference>
<evidence type="ECO:0000256" key="1">
    <source>
        <dbReference type="ARBA" id="ARBA00022737"/>
    </source>
</evidence>
<dbReference type="Pfam" id="PF08271">
    <property type="entry name" value="Zn_Ribbon_TF"/>
    <property type="match status" value="1"/>
</dbReference>
<keyword evidence="4" id="KW-0479">Metal-binding</keyword>
<organism evidence="7 8">
    <name type="scientific">Caldiarchaeum subterraneum</name>
    <dbReference type="NCBI Taxonomy" id="311458"/>
    <lineage>
        <taxon>Archaea</taxon>
        <taxon>Nitrososphaerota</taxon>
        <taxon>Candidatus Caldarchaeales</taxon>
        <taxon>Candidatus Caldarchaeaceae</taxon>
        <taxon>Candidatus Caldarchaeum</taxon>
    </lineage>
</organism>
<dbReference type="Gene3D" id="1.10.472.170">
    <property type="match status" value="1"/>
</dbReference>
<dbReference type="PANTHER" id="PTHR11618">
    <property type="entry name" value="TRANSCRIPTION INITIATION FACTOR IIB-RELATED"/>
    <property type="match status" value="1"/>
</dbReference>
<evidence type="ECO:0000256" key="4">
    <source>
        <dbReference type="PROSITE-ProRule" id="PRU00469"/>
    </source>
</evidence>
<sequence>MADNCPECGGRVTLDKTTGDLVCVDCGYVEESREATMEATFSDTVGSGARAGPPLTKRLHDGGLGTSPPRGKAGLLDTPSDRLLRRMLMELYWISSRFGLSDDVREIAAGICRAAVRRGVITRCTRTAAAAVIYLALRGSGASRPLNSVALVSNVPPKPLARYVRRISYELKLRPCGNAAERLVAFLAERLGLKHEVEVRALEILEELSSSGFSQGRRPQTLSAAAVYLASLERGRRIPLSRLSAELGVSEPALRALLKLYRSHSAGKTY</sequence>
<dbReference type="PROSITE" id="PS51134">
    <property type="entry name" value="ZF_TFIIB"/>
    <property type="match status" value="1"/>
</dbReference>
<dbReference type="GO" id="GO:0097550">
    <property type="term" value="C:transcription preinitiation complex"/>
    <property type="evidence" value="ECO:0007669"/>
    <property type="project" value="TreeGrafter"/>
</dbReference>
<accession>A0A832ZVE9</accession>
<evidence type="ECO:0000256" key="2">
    <source>
        <dbReference type="ARBA" id="ARBA00023015"/>
    </source>
</evidence>
<dbReference type="InterPro" id="IPR000812">
    <property type="entry name" value="TFIIB"/>
</dbReference>
<dbReference type="SUPFAM" id="SSF47954">
    <property type="entry name" value="Cyclin-like"/>
    <property type="match status" value="2"/>
</dbReference>
<feature type="region of interest" description="Disordered" evidence="5">
    <location>
        <begin position="44"/>
        <end position="72"/>
    </location>
</feature>
<keyword evidence="3" id="KW-0804">Transcription</keyword>
<evidence type="ECO:0000256" key="5">
    <source>
        <dbReference type="SAM" id="MobiDB-lite"/>
    </source>
</evidence>
<dbReference type="PRINTS" id="PR00685">
    <property type="entry name" value="TIFACTORIIB"/>
</dbReference>
<dbReference type="InterPro" id="IPR013150">
    <property type="entry name" value="TFIIB_cyclin"/>
</dbReference>
<dbReference type="GO" id="GO:0070897">
    <property type="term" value="P:transcription preinitiation complex assembly"/>
    <property type="evidence" value="ECO:0007669"/>
    <property type="project" value="InterPro"/>
</dbReference>
<dbReference type="Pfam" id="PF00382">
    <property type="entry name" value="TFIIB"/>
    <property type="match status" value="1"/>
</dbReference>
<dbReference type="Gene3D" id="1.10.472.10">
    <property type="entry name" value="Cyclin-like"/>
    <property type="match status" value="1"/>
</dbReference>
<keyword evidence="1" id="KW-0677">Repeat</keyword>
<dbReference type="Proteomes" id="UP000608579">
    <property type="component" value="Unassembled WGS sequence"/>
</dbReference>
<dbReference type="GO" id="GO:0017025">
    <property type="term" value="F:TBP-class protein binding"/>
    <property type="evidence" value="ECO:0007669"/>
    <property type="project" value="InterPro"/>
</dbReference>
<evidence type="ECO:0000256" key="3">
    <source>
        <dbReference type="ARBA" id="ARBA00023163"/>
    </source>
</evidence>
<evidence type="ECO:0000259" key="6">
    <source>
        <dbReference type="PROSITE" id="PS51134"/>
    </source>
</evidence>